<protein>
    <submittedName>
        <fullName evidence="2">Uncharacterized protein</fullName>
    </submittedName>
</protein>
<sequence length="453" mass="50283">MSSHSVQQNAMARDDNPAHPGPMLDLKGEASSVALLPFGPRVQVNLVRMLNSVVEDVGSRADPVGFAWDDSHSNQAAKVVRRMLRNGDNEKRFITIKLLSYIQSHKTVQAQNEEENELHTKKHQKEKARRLQGELLAFFLSLTAEIKSLRGSPSQPAFNFSDLENEVNRVRHLVRKVSAPFRLTHRTQERPTGDLYHVNSLAISLNKPFLLSLALVSDPDDSPSGQGPGKTASPHIFRLTWPKVESKPLTTSSQSTPGSISAAVQPVSTLHPTDAVYIKQEPGHDTDRSGQAVIVNSSPGHGNERMPNANQQLTRMVGDTMMLPRIVVEIGHLAIVHTTTTEHRHEVPITATGLGLFVDLEDVNKGLWLLRTDNYIGVRLDDQPSLESGLIAFFKKRKLHKNCGNAKLSRSISDWFESFTGEQQVHVLQHTGSIKADLRRLVPKFETFAVSYA</sequence>
<evidence type="ECO:0000313" key="2">
    <source>
        <dbReference type="EMBL" id="ELQ37751.1"/>
    </source>
</evidence>
<proteinExistence type="predicted"/>
<accession>A0AA97NWR5</accession>
<dbReference type="EMBL" id="JH793374">
    <property type="protein sequence ID" value="ELQ37751.1"/>
    <property type="molecule type" value="Genomic_DNA"/>
</dbReference>
<organism evidence="2">
    <name type="scientific">Pyricularia oryzae (strain Y34)</name>
    <name type="common">Rice blast fungus</name>
    <name type="synonym">Magnaporthe oryzae</name>
    <dbReference type="NCBI Taxonomy" id="1143189"/>
    <lineage>
        <taxon>Eukaryota</taxon>
        <taxon>Fungi</taxon>
        <taxon>Dikarya</taxon>
        <taxon>Ascomycota</taxon>
        <taxon>Pezizomycotina</taxon>
        <taxon>Sordariomycetes</taxon>
        <taxon>Sordariomycetidae</taxon>
        <taxon>Magnaporthales</taxon>
        <taxon>Pyriculariaceae</taxon>
        <taxon>Pyricularia</taxon>
    </lineage>
</organism>
<dbReference type="AlphaFoldDB" id="A0AA97NWR5"/>
<name>A0AA97NWR5_PYRO3</name>
<feature type="region of interest" description="Disordered" evidence="1">
    <location>
        <begin position="1"/>
        <end position="25"/>
    </location>
</feature>
<feature type="compositionally biased region" description="Polar residues" evidence="1">
    <location>
        <begin position="1"/>
        <end position="10"/>
    </location>
</feature>
<reference evidence="2" key="1">
    <citation type="journal article" date="2012" name="PLoS Genet.">
        <title>Comparative analysis of the genomes of two field isolates of the rice blast fungus Magnaporthe oryzae.</title>
        <authorList>
            <person name="Xue M."/>
            <person name="Yang J."/>
            <person name="Li Z."/>
            <person name="Hu S."/>
            <person name="Yao N."/>
            <person name="Dean R.A."/>
            <person name="Zhao W."/>
            <person name="Shen M."/>
            <person name="Zhang H."/>
            <person name="Li C."/>
            <person name="Liu L."/>
            <person name="Cao L."/>
            <person name="Xu X."/>
            <person name="Xing Y."/>
            <person name="Hsiang T."/>
            <person name="Zhang Z."/>
            <person name="Xu J.R."/>
            <person name="Peng Y.L."/>
        </authorList>
    </citation>
    <scope>NUCLEOTIDE SEQUENCE</scope>
    <source>
        <strain evidence="2">Y34</strain>
    </source>
</reference>
<gene>
    <name evidence="2" type="ORF">OOU_Y34scaffold00580g26</name>
</gene>
<evidence type="ECO:0000256" key="1">
    <source>
        <dbReference type="SAM" id="MobiDB-lite"/>
    </source>
</evidence>
<dbReference type="Proteomes" id="UP000011086">
    <property type="component" value="Unassembled WGS sequence"/>
</dbReference>